<evidence type="ECO:0000256" key="7">
    <source>
        <dbReference type="ARBA" id="ARBA00022692"/>
    </source>
</evidence>
<evidence type="ECO:0000256" key="1">
    <source>
        <dbReference type="ARBA" id="ARBA00004651"/>
    </source>
</evidence>
<dbReference type="GO" id="GO:0009401">
    <property type="term" value="P:phosphoenolpyruvate-dependent sugar phosphotransferase system"/>
    <property type="evidence" value="ECO:0007669"/>
    <property type="project" value="UniProtKB-KW"/>
</dbReference>
<feature type="transmembrane region" description="Helical" evidence="14">
    <location>
        <begin position="45"/>
        <end position="67"/>
    </location>
</feature>
<keyword evidence="6" id="KW-0598">Phosphotransferase system</keyword>
<feature type="transmembrane region" description="Helical" evidence="14">
    <location>
        <begin position="97"/>
        <end position="116"/>
    </location>
</feature>
<dbReference type="Pfam" id="PF03611">
    <property type="entry name" value="EIIC-GAT"/>
    <property type="match status" value="1"/>
</dbReference>
<dbReference type="InterPro" id="IPR051562">
    <property type="entry name" value="Ascorbate-PTS_EIIC"/>
</dbReference>
<dbReference type="EMBL" id="CP054142">
    <property type="protein sequence ID" value="QTQ14039.1"/>
    <property type="molecule type" value="Genomic_DNA"/>
</dbReference>
<accession>A0A975IF74</accession>
<dbReference type="KEGG" id="tpav:HRQ91_05985"/>
<feature type="transmembrane region" description="Helical" evidence="14">
    <location>
        <begin position="123"/>
        <end position="144"/>
    </location>
</feature>
<evidence type="ECO:0000256" key="13">
    <source>
        <dbReference type="ARBA" id="ARBA00042859"/>
    </source>
</evidence>
<name>A0A975IF74_9SPIR</name>
<gene>
    <name evidence="15" type="ORF">HRQ91_05985</name>
</gene>
<feature type="transmembrane region" description="Helical" evidence="14">
    <location>
        <begin position="372"/>
        <end position="392"/>
    </location>
</feature>
<evidence type="ECO:0000256" key="8">
    <source>
        <dbReference type="ARBA" id="ARBA00022989"/>
    </source>
</evidence>
<comment type="subunit">
    <text evidence="2">Homodimer.</text>
</comment>
<dbReference type="PANTHER" id="PTHR33843:SF4">
    <property type="entry name" value="ASCORBATE-SPECIFIC PTS SYSTEM EIIC COMPONENT"/>
    <property type="match status" value="1"/>
</dbReference>
<evidence type="ECO:0000256" key="12">
    <source>
        <dbReference type="ARBA" id="ARBA00039702"/>
    </source>
</evidence>
<evidence type="ECO:0000256" key="9">
    <source>
        <dbReference type="ARBA" id="ARBA00023136"/>
    </source>
</evidence>
<feature type="transmembrane region" description="Helical" evidence="14">
    <location>
        <begin position="404"/>
        <end position="421"/>
    </location>
</feature>
<reference evidence="15 16" key="1">
    <citation type="journal article" date="2021" name="Microbiol. Resour. Announc.">
        <title>Complete Genome Sequences of Three Human Oral Treponema parvum Isolates.</title>
        <authorList>
            <person name="Zeng H."/>
            <person name="Watt R.M."/>
        </authorList>
    </citation>
    <scope>NUCLEOTIDE SEQUENCE [LARGE SCALE GENOMIC DNA]</scope>
    <source>
        <strain evidence="15 16">ATCC 700770</strain>
    </source>
</reference>
<evidence type="ECO:0000256" key="6">
    <source>
        <dbReference type="ARBA" id="ARBA00022683"/>
    </source>
</evidence>
<dbReference type="RefSeq" id="WP_210118734.1">
    <property type="nucleotide sequence ID" value="NZ_CP054142.1"/>
</dbReference>
<evidence type="ECO:0000256" key="11">
    <source>
        <dbReference type="ARBA" id="ARBA00038218"/>
    </source>
</evidence>
<keyword evidence="5" id="KW-0762">Sugar transport</keyword>
<dbReference type="NCBIfam" id="NF006920">
    <property type="entry name" value="PRK09410.1-2"/>
    <property type="match status" value="1"/>
</dbReference>
<keyword evidence="16" id="KW-1185">Reference proteome</keyword>
<dbReference type="InterPro" id="IPR004703">
    <property type="entry name" value="PTS_sugar-sp_permease"/>
</dbReference>
<comment type="function">
    <text evidence="10">The phosphoenolpyruvate-dependent sugar phosphotransferase system (sugar PTS), a major carbohydrate active transport system, catalyzes the phosphorylation of incoming sugar substrates concomitantly with their translocation across the cell membrane. The enzyme II UlaABC PTS system is involved in ascorbate transport.</text>
</comment>
<protein>
    <recommendedName>
        <fullName evidence="12">Ascorbate-specific PTS system EIIC component</fullName>
    </recommendedName>
    <alternativeName>
        <fullName evidence="13">Ascorbate-specific permease IIC component UlaA</fullName>
    </alternativeName>
</protein>
<feature type="transmembrane region" description="Helical" evidence="14">
    <location>
        <begin position="12"/>
        <end position="33"/>
    </location>
</feature>
<feature type="transmembrane region" description="Helical" evidence="14">
    <location>
        <begin position="226"/>
        <end position="246"/>
    </location>
</feature>
<comment type="similarity">
    <text evidence="11">Belongs to the UlaA family.</text>
</comment>
<dbReference type="NCBIfam" id="NF009553">
    <property type="entry name" value="PRK12997.1-5"/>
    <property type="match status" value="1"/>
</dbReference>
<evidence type="ECO:0000313" key="15">
    <source>
        <dbReference type="EMBL" id="QTQ14039.1"/>
    </source>
</evidence>
<feature type="transmembrane region" description="Helical" evidence="14">
    <location>
        <begin position="315"/>
        <end position="338"/>
    </location>
</feature>
<feature type="transmembrane region" description="Helical" evidence="14">
    <location>
        <begin position="258"/>
        <end position="278"/>
    </location>
</feature>
<evidence type="ECO:0000256" key="4">
    <source>
        <dbReference type="ARBA" id="ARBA00022475"/>
    </source>
</evidence>
<evidence type="ECO:0000256" key="3">
    <source>
        <dbReference type="ARBA" id="ARBA00022448"/>
    </source>
</evidence>
<dbReference type="PANTHER" id="PTHR33843">
    <property type="entry name" value="ASCORBATE-SPECIFIC PTS SYSTEM EIIC COMPONENT"/>
    <property type="match status" value="1"/>
</dbReference>
<keyword evidence="4" id="KW-1003">Cell membrane</keyword>
<feature type="transmembrane region" description="Helical" evidence="14">
    <location>
        <begin position="183"/>
        <end position="201"/>
    </location>
</feature>
<dbReference type="AlphaFoldDB" id="A0A975IF74"/>
<feature type="transmembrane region" description="Helical" evidence="14">
    <location>
        <begin position="345"/>
        <end position="366"/>
    </location>
</feature>
<evidence type="ECO:0000313" key="16">
    <source>
        <dbReference type="Proteomes" id="UP000671908"/>
    </source>
</evidence>
<feature type="transmembrane region" description="Helical" evidence="14">
    <location>
        <begin position="150"/>
        <end position="171"/>
    </location>
</feature>
<keyword evidence="7 14" id="KW-0812">Transmembrane</keyword>
<comment type="subcellular location">
    <subcellularLocation>
        <location evidence="1">Cell membrane</location>
        <topology evidence="1">Multi-pass membrane protein</topology>
    </subcellularLocation>
</comment>
<dbReference type="Proteomes" id="UP000671908">
    <property type="component" value="Chromosome"/>
</dbReference>
<evidence type="ECO:0000256" key="14">
    <source>
        <dbReference type="SAM" id="Phobius"/>
    </source>
</evidence>
<keyword evidence="9 14" id="KW-0472">Membrane</keyword>
<keyword evidence="3" id="KW-0813">Transport</keyword>
<evidence type="ECO:0000256" key="5">
    <source>
        <dbReference type="ARBA" id="ARBA00022597"/>
    </source>
</evidence>
<organism evidence="15 16">
    <name type="scientific">Treponema parvum</name>
    <dbReference type="NCBI Taxonomy" id="138851"/>
    <lineage>
        <taxon>Bacteria</taxon>
        <taxon>Pseudomonadati</taxon>
        <taxon>Spirochaetota</taxon>
        <taxon>Spirochaetia</taxon>
        <taxon>Spirochaetales</taxon>
        <taxon>Treponemataceae</taxon>
        <taxon>Treponema</taxon>
    </lineage>
</organism>
<sequence>MGTIWNLARFVVFQLLGQASLLVGLMALIGLLLQKKSPSAVITGTVKTIVGFLIFGIGGGAAVGALANFQQLFATGFNLQGVLPLAEAITGMAQKNLGTIITLIMVLGFCANLLIARVTKFKFIFLTGQHNLFLAALLSVSLKAVGLSDILTVIIGSVILGFAAAIYPAIAHPFMKKVTGSDELAIGHYCTLTYALSGWIGSKVGNPEDSTEKLKLPGWLSIFKDYIVSIALSIIIFYYISAFSAGREAVQKIAGDTHWLLFPLMQGLMFTGAVYVIITGVRLMLSELVPAFVGISEKFIPNAKPALDCPVVFPYAPTATVIGFISAYVAGLICMGIFSLLGTAVIIPVAIPYFFIGATAGVFGNATGGWKGAIAGGFVTGILIAVGPALMYPVFAKMGLAGSAFPETDFVVIGLVIYYLGKLFGKI</sequence>
<dbReference type="GO" id="GO:0005886">
    <property type="term" value="C:plasma membrane"/>
    <property type="evidence" value="ECO:0007669"/>
    <property type="project" value="UniProtKB-SubCell"/>
</dbReference>
<evidence type="ECO:0000256" key="2">
    <source>
        <dbReference type="ARBA" id="ARBA00011738"/>
    </source>
</evidence>
<keyword evidence="8 14" id="KW-1133">Transmembrane helix</keyword>
<proteinExistence type="inferred from homology"/>
<evidence type="ECO:0000256" key="10">
    <source>
        <dbReference type="ARBA" id="ARBA00037387"/>
    </source>
</evidence>